<dbReference type="InterPro" id="IPR005172">
    <property type="entry name" value="CRC"/>
</dbReference>
<proteinExistence type="inferred from homology"/>
<comment type="similarity">
    <text evidence="2">Belongs to the lin-54 family.</text>
</comment>
<evidence type="ECO:0000256" key="4">
    <source>
        <dbReference type="SAM" id="MobiDB-lite"/>
    </source>
</evidence>
<feature type="region of interest" description="Disordered" evidence="4">
    <location>
        <begin position="90"/>
        <end position="117"/>
    </location>
</feature>
<dbReference type="AlphaFoldDB" id="A0A8S1WKN7"/>
<feature type="compositionally biased region" description="Basic and acidic residues" evidence="4">
    <location>
        <begin position="104"/>
        <end position="114"/>
    </location>
</feature>
<dbReference type="GO" id="GO:0006355">
    <property type="term" value="P:regulation of DNA-templated transcription"/>
    <property type="evidence" value="ECO:0007669"/>
    <property type="project" value="TreeGrafter"/>
</dbReference>
<evidence type="ECO:0000313" key="6">
    <source>
        <dbReference type="EMBL" id="CAD8190734.1"/>
    </source>
</evidence>
<dbReference type="Proteomes" id="UP000689195">
    <property type="component" value="Unassembled WGS sequence"/>
</dbReference>
<feature type="compositionally biased region" description="Acidic residues" evidence="4">
    <location>
        <begin position="93"/>
        <end position="103"/>
    </location>
</feature>
<dbReference type="PROSITE" id="PS51634">
    <property type="entry name" value="CRC"/>
    <property type="match status" value="1"/>
</dbReference>
<sequence>MIYCNSNNSVCSNQSPLYFWRNDWQSIDYEFQQNENIQIPNDTNLQIKITEAKTVDPIKITLYNQQIHKQKDVQKIENKSSSKLLRFVNQSEDNVEDESQPEEITEKKENELQQRTRKKVNYSVSDSFLNDSNIKPCHCSKTKCLQLYCSCFHNRKLCSIKCKCKNCFNDGNHKVEIVKAIQKVKLKEYRVSQSDLDSFDTRQVLGCKCKKTHCQKGYCECFIRGKKCTSQCKCCECHNQRKKNYVKQRIKQI</sequence>
<evidence type="ECO:0000256" key="3">
    <source>
        <dbReference type="ARBA" id="ARBA00023242"/>
    </source>
</evidence>
<gene>
    <name evidence="6" type="ORF">PPENT_87.1.T0970090</name>
</gene>
<keyword evidence="7" id="KW-1185">Reference proteome</keyword>
<dbReference type="GO" id="GO:0005634">
    <property type="term" value="C:nucleus"/>
    <property type="evidence" value="ECO:0007669"/>
    <property type="project" value="UniProtKB-SubCell"/>
</dbReference>
<comment type="subcellular location">
    <subcellularLocation>
        <location evidence="1">Nucleus</location>
    </subcellularLocation>
</comment>
<feature type="domain" description="CRC" evidence="5">
    <location>
        <begin position="133"/>
        <end position="242"/>
    </location>
</feature>
<organism evidence="6 7">
    <name type="scientific">Paramecium pentaurelia</name>
    <dbReference type="NCBI Taxonomy" id="43138"/>
    <lineage>
        <taxon>Eukaryota</taxon>
        <taxon>Sar</taxon>
        <taxon>Alveolata</taxon>
        <taxon>Ciliophora</taxon>
        <taxon>Intramacronucleata</taxon>
        <taxon>Oligohymenophorea</taxon>
        <taxon>Peniculida</taxon>
        <taxon>Parameciidae</taxon>
        <taxon>Paramecium</taxon>
    </lineage>
</organism>
<name>A0A8S1WKN7_9CILI</name>
<evidence type="ECO:0000256" key="1">
    <source>
        <dbReference type="ARBA" id="ARBA00004123"/>
    </source>
</evidence>
<evidence type="ECO:0000313" key="7">
    <source>
        <dbReference type="Proteomes" id="UP000689195"/>
    </source>
</evidence>
<reference evidence="6" key="1">
    <citation type="submission" date="2021-01" db="EMBL/GenBank/DDBJ databases">
        <authorList>
            <consortium name="Genoscope - CEA"/>
            <person name="William W."/>
        </authorList>
    </citation>
    <scope>NUCLEOTIDE SEQUENCE</scope>
</reference>
<dbReference type="InterPro" id="IPR033467">
    <property type="entry name" value="Tesmin/TSO1-like_CXC"/>
</dbReference>
<dbReference type="OrthoDB" id="6283463at2759"/>
<comment type="caution">
    <text evidence="6">The sequence shown here is derived from an EMBL/GenBank/DDBJ whole genome shotgun (WGS) entry which is preliminary data.</text>
</comment>
<dbReference type="InterPro" id="IPR028307">
    <property type="entry name" value="Lin-54_fam"/>
</dbReference>
<evidence type="ECO:0000259" key="5">
    <source>
        <dbReference type="PROSITE" id="PS51634"/>
    </source>
</evidence>
<dbReference type="PANTHER" id="PTHR12446">
    <property type="entry name" value="TESMIN/TSO1-RELATED"/>
    <property type="match status" value="1"/>
</dbReference>
<evidence type="ECO:0000256" key="2">
    <source>
        <dbReference type="ARBA" id="ARBA00007267"/>
    </source>
</evidence>
<dbReference type="Pfam" id="PF03638">
    <property type="entry name" value="TCR"/>
    <property type="match status" value="2"/>
</dbReference>
<dbReference type="SMART" id="SM01114">
    <property type="entry name" value="CXC"/>
    <property type="match status" value="2"/>
</dbReference>
<protein>
    <recommendedName>
        <fullName evidence="5">CRC domain-containing protein</fullName>
    </recommendedName>
</protein>
<dbReference type="PANTHER" id="PTHR12446:SF34">
    <property type="entry name" value="PROTEIN LIN-54 HOMOLOG"/>
    <property type="match status" value="1"/>
</dbReference>
<dbReference type="EMBL" id="CAJJDO010000097">
    <property type="protein sequence ID" value="CAD8190734.1"/>
    <property type="molecule type" value="Genomic_DNA"/>
</dbReference>
<keyword evidence="3" id="KW-0539">Nucleus</keyword>
<accession>A0A8S1WKN7</accession>